<sequence>MSDNIKNGNSKLFINLSEKEQESLSSGYGMFYMFYQNTNILTSASNIMNISQGDFSGYSNSQTQYKLSQTTFILASLFGESGGSRRNRRRRGSSLLGKIFSFF</sequence>
<dbReference type="EMBL" id="PGEM01000024">
    <property type="protein sequence ID" value="PPJ64695.1"/>
    <property type="molecule type" value="Genomic_DNA"/>
</dbReference>
<protein>
    <submittedName>
        <fullName evidence="1">Uncharacterized protein</fullName>
    </submittedName>
</protein>
<dbReference type="OrthoDB" id="518209at2"/>
<keyword evidence="2" id="KW-1185">Reference proteome</keyword>
<reference evidence="1 2" key="1">
    <citation type="submission" date="2018-02" db="EMBL/GenBank/DDBJ databases">
        <title>Discovery of a pederin family compound in a non-symbiotic bloom-forming cyanobacterium.</title>
        <authorList>
            <person name="Kust A."/>
            <person name="Mares J."/>
            <person name="Jokela J."/>
            <person name="Urajova P."/>
            <person name="Hajek J."/>
            <person name="Saurav K."/>
            <person name="Voracova K."/>
            <person name="Fewer D.P."/>
            <person name="Haapaniemi E."/>
            <person name="Permi P."/>
            <person name="Rehakova K."/>
            <person name="Sivonen K."/>
            <person name="Hrouzek P."/>
        </authorList>
    </citation>
    <scope>NUCLEOTIDE SEQUENCE [LARGE SCALE GENOMIC DNA]</scope>
    <source>
        <strain evidence="1 2">CHARLIE-1</strain>
    </source>
</reference>
<dbReference type="RefSeq" id="WP_104386505.1">
    <property type="nucleotide sequence ID" value="NZ_PGEM01000024.1"/>
</dbReference>
<dbReference type="AlphaFoldDB" id="A0A2S6CY52"/>
<organism evidence="1 2">
    <name type="scientific">Cuspidothrix issatschenkoi CHARLIE-1</name>
    <dbReference type="NCBI Taxonomy" id="2052836"/>
    <lineage>
        <taxon>Bacteria</taxon>
        <taxon>Bacillati</taxon>
        <taxon>Cyanobacteriota</taxon>
        <taxon>Cyanophyceae</taxon>
        <taxon>Nostocales</taxon>
        <taxon>Aphanizomenonaceae</taxon>
        <taxon>Cuspidothrix</taxon>
    </lineage>
</organism>
<dbReference type="Proteomes" id="UP000239589">
    <property type="component" value="Unassembled WGS sequence"/>
</dbReference>
<evidence type="ECO:0000313" key="1">
    <source>
        <dbReference type="EMBL" id="PPJ64695.1"/>
    </source>
</evidence>
<proteinExistence type="predicted"/>
<accession>A0A2S6CY52</accession>
<name>A0A2S6CY52_9CYAN</name>
<evidence type="ECO:0000313" key="2">
    <source>
        <dbReference type="Proteomes" id="UP000239589"/>
    </source>
</evidence>
<gene>
    <name evidence="1" type="ORF">CUN59_03400</name>
</gene>
<comment type="caution">
    <text evidence="1">The sequence shown here is derived from an EMBL/GenBank/DDBJ whole genome shotgun (WGS) entry which is preliminary data.</text>
</comment>